<reference evidence="2 3" key="1">
    <citation type="journal article" date="2011" name="J. Bacteriol.">
        <title>Complete genome sequence and updated annotation of Desulfovibrio alaskensis G20.</title>
        <authorList>
            <person name="Hauser L.J."/>
            <person name="Land M.L."/>
            <person name="Brown S.D."/>
            <person name="Larimer F."/>
            <person name="Keller K.L."/>
            <person name="Rapp-Giles B.J."/>
            <person name="Price M.N."/>
            <person name="Lin M."/>
            <person name="Bruce D.C."/>
            <person name="Detter J.C."/>
            <person name="Tapia R."/>
            <person name="Han C.S."/>
            <person name="Goodwin L.A."/>
            <person name="Cheng J.F."/>
            <person name="Pitluck S."/>
            <person name="Copeland A."/>
            <person name="Lucas S."/>
            <person name="Nolan M."/>
            <person name="Lapidus A.L."/>
            <person name="Palumbo A.V."/>
            <person name="Wall J.D."/>
        </authorList>
    </citation>
    <scope>NUCLEOTIDE SEQUENCE [LARGE SCALE GENOMIC DNA]</scope>
    <source>
        <strain evidence="3">ATCC BAA 1058 / DSM 17464 / G20</strain>
    </source>
</reference>
<keyword evidence="3" id="KW-1185">Reference proteome</keyword>
<dbReference type="InterPro" id="IPR025484">
    <property type="entry name" value="DUF4376"/>
</dbReference>
<evidence type="ECO:0000313" key="2">
    <source>
        <dbReference type="EMBL" id="ABB37867.1"/>
    </source>
</evidence>
<dbReference type="HOGENOM" id="CLU_1683708_0_0_7"/>
<dbReference type="Pfam" id="PF14301">
    <property type="entry name" value="DUF4376"/>
    <property type="match status" value="1"/>
</dbReference>
<dbReference type="AlphaFoldDB" id="Q313M9"/>
<dbReference type="EMBL" id="CP000112">
    <property type="protein sequence ID" value="ABB37867.1"/>
    <property type="molecule type" value="Genomic_DNA"/>
</dbReference>
<feature type="domain" description="DUF4376" evidence="1">
    <location>
        <begin position="50"/>
        <end position="145"/>
    </location>
</feature>
<accession>Q313M9</accession>
<organism evidence="2 3">
    <name type="scientific">Oleidesulfovibrio alaskensis (strain ATCC BAA-1058 / DSM 17464 / G20)</name>
    <name type="common">Desulfovibrio alaskensis</name>
    <dbReference type="NCBI Taxonomy" id="207559"/>
    <lineage>
        <taxon>Bacteria</taxon>
        <taxon>Pseudomonadati</taxon>
        <taxon>Thermodesulfobacteriota</taxon>
        <taxon>Desulfovibrionia</taxon>
        <taxon>Desulfovibrionales</taxon>
        <taxon>Desulfovibrionaceae</taxon>
        <taxon>Oleidesulfovibrio</taxon>
    </lineage>
</organism>
<gene>
    <name evidence="2" type="ordered locus">Dde_1066</name>
</gene>
<evidence type="ECO:0000259" key="1">
    <source>
        <dbReference type="Pfam" id="PF14301"/>
    </source>
</evidence>
<dbReference type="KEGG" id="dde:Dde_1066"/>
<name>Q313M9_OLEA2</name>
<dbReference type="RefSeq" id="WP_011367100.1">
    <property type="nucleotide sequence ID" value="NC_007519.1"/>
</dbReference>
<dbReference type="eggNOG" id="ENOG5032GFZ">
    <property type="taxonomic scope" value="Bacteria"/>
</dbReference>
<sequence>MPVYAKAGESLQHIMNPLQAAKHPELVLMEGPRPADGYVAADSGRWVLSRDALLQAVSAEKNRRRDSGFMLDGVLWDSDYAARLAYAEMAARFAAAPDCTVHWKASAGNWVMLDNTLFDRVHAAAQAHIAAAYEWQRQQEAALASVPDEGQTAADC</sequence>
<dbReference type="Proteomes" id="UP000002710">
    <property type="component" value="Chromosome"/>
</dbReference>
<evidence type="ECO:0000313" key="3">
    <source>
        <dbReference type="Proteomes" id="UP000002710"/>
    </source>
</evidence>
<proteinExistence type="predicted"/>
<protein>
    <recommendedName>
        <fullName evidence="1">DUF4376 domain-containing protein</fullName>
    </recommendedName>
</protein>